<sequence>MGSIADETQWLDATDQAALVRDGSVSPVELVDAAAERAERLNPTINALTYTWFDDARVAAQQLPEDSTMPFRGVPFVLKDLHAAMDGKPLSNGNIALKNAHHISSYTTEHVKRFIKAGLIIVGRGNSPEFGSVPTTEPEAWGPTRTPWDTSRISGGSSGGSAAAVAAGIVPAAHASDGGGSIRIPAACCGLVGLKVSQGRITSAPFRDETNLGVEHVVTRSVRDCAALLDATQGPGVGDRVIAPSPSRPFAEEVGAPVGKLRIGFLDHRPLAGTIDDECAEGVRLVAKQLEQLGHHVEPAWPKALEDESFPPRFTAIWGTNMAVACETTANMLGREVNEDDFELVNWTMAQYAQKTSAAKYAAAILATSMYRRAVAQWWADGWDILLTPTVSRVPLKVGQFENDKSSPMRPMKVAADFVAFTAAFNTSGQPAISLPLHWTAQGVPIGIQLVGAYGREDLLLRLSAQLEVAMPWAHRRPSFNAL</sequence>
<protein>
    <submittedName>
        <fullName evidence="2">Unannotated protein</fullName>
    </submittedName>
</protein>
<dbReference type="InterPro" id="IPR020556">
    <property type="entry name" value="Amidase_CS"/>
</dbReference>
<dbReference type="PANTHER" id="PTHR11895:SF7">
    <property type="entry name" value="GLUTAMYL-TRNA(GLN) AMIDOTRANSFERASE SUBUNIT A, MITOCHONDRIAL"/>
    <property type="match status" value="1"/>
</dbReference>
<proteinExistence type="predicted"/>
<accession>A0A6J6KV91</accession>
<name>A0A6J6KV91_9ZZZZ</name>
<dbReference type="Gene3D" id="3.90.1300.10">
    <property type="entry name" value="Amidase signature (AS) domain"/>
    <property type="match status" value="1"/>
</dbReference>
<dbReference type="PANTHER" id="PTHR11895">
    <property type="entry name" value="TRANSAMIDASE"/>
    <property type="match status" value="1"/>
</dbReference>
<gene>
    <name evidence="2" type="ORF">UFOPK2195_00547</name>
</gene>
<dbReference type="EMBL" id="CAEZWH010000084">
    <property type="protein sequence ID" value="CAB4652413.1"/>
    <property type="molecule type" value="Genomic_DNA"/>
</dbReference>
<evidence type="ECO:0000259" key="1">
    <source>
        <dbReference type="Pfam" id="PF01425"/>
    </source>
</evidence>
<dbReference type="PROSITE" id="PS00571">
    <property type="entry name" value="AMIDASES"/>
    <property type="match status" value="1"/>
</dbReference>
<dbReference type="AlphaFoldDB" id="A0A6J6KV91"/>
<dbReference type="SUPFAM" id="SSF75304">
    <property type="entry name" value="Amidase signature (AS) enzymes"/>
    <property type="match status" value="1"/>
</dbReference>
<organism evidence="2">
    <name type="scientific">freshwater metagenome</name>
    <dbReference type="NCBI Taxonomy" id="449393"/>
    <lineage>
        <taxon>unclassified sequences</taxon>
        <taxon>metagenomes</taxon>
        <taxon>ecological metagenomes</taxon>
    </lineage>
</organism>
<dbReference type="GO" id="GO:0003824">
    <property type="term" value="F:catalytic activity"/>
    <property type="evidence" value="ECO:0007669"/>
    <property type="project" value="InterPro"/>
</dbReference>
<evidence type="ECO:0000313" key="2">
    <source>
        <dbReference type="EMBL" id="CAB4652413.1"/>
    </source>
</evidence>
<dbReference type="InterPro" id="IPR036928">
    <property type="entry name" value="AS_sf"/>
</dbReference>
<dbReference type="InterPro" id="IPR023631">
    <property type="entry name" value="Amidase_dom"/>
</dbReference>
<feature type="domain" description="Amidase" evidence="1">
    <location>
        <begin position="29"/>
        <end position="461"/>
    </location>
</feature>
<reference evidence="2" key="1">
    <citation type="submission" date="2020-05" db="EMBL/GenBank/DDBJ databases">
        <authorList>
            <person name="Chiriac C."/>
            <person name="Salcher M."/>
            <person name="Ghai R."/>
            <person name="Kavagutti S V."/>
        </authorList>
    </citation>
    <scope>NUCLEOTIDE SEQUENCE</scope>
</reference>
<dbReference type="InterPro" id="IPR000120">
    <property type="entry name" value="Amidase"/>
</dbReference>
<dbReference type="Pfam" id="PF01425">
    <property type="entry name" value="Amidase"/>
    <property type="match status" value="1"/>
</dbReference>